<evidence type="ECO:0000256" key="1">
    <source>
        <dbReference type="ARBA" id="ARBA00022723"/>
    </source>
</evidence>
<dbReference type="PANTHER" id="PTHR31973:SF187">
    <property type="entry name" value="MUTATOR TRANSPOSASE MUDRA PROTEIN"/>
    <property type="match status" value="1"/>
</dbReference>
<comment type="caution">
    <text evidence="6">The sequence shown here is derived from an EMBL/GenBank/DDBJ whole genome shotgun (WGS) entry which is preliminary data.</text>
</comment>
<accession>A0A7J8Y4I6</accession>
<keyword evidence="7" id="KW-1185">Reference proteome</keyword>
<name>A0A7J8Y4I6_GOSAI</name>
<dbReference type="SMART" id="SM00575">
    <property type="entry name" value="ZnF_PMZ"/>
    <property type="match status" value="1"/>
</dbReference>
<evidence type="ECO:0000313" key="7">
    <source>
        <dbReference type="Proteomes" id="UP000593577"/>
    </source>
</evidence>
<dbReference type="PANTHER" id="PTHR31973">
    <property type="entry name" value="POLYPROTEIN, PUTATIVE-RELATED"/>
    <property type="match status" value="1"/>
</dbReference>
<dbReference type="PROSITE" id="PS50966">
    <property type="entry name" value="ZF_SWIM"/>
    <property type="match status" value="1"/>
</dbReference>
<reference evidence="6 7" key="1">
    <citation type="journal article" date="2019" name="Genome Biol. Evol.">
        <title>Insights into the evolution of the New World diploid cottons (Gossypium, subgenus Houzingenia) based on genome sequencing.</title>
        <authorList>
            <person name="Grover C.E."/>
            <person name="Arick M.A. 2nd"/>
            <person name="Thrash A."/>
            <person name="Conover J.L."/>
            <person name="Sanders W.S."/>
            <person name="Peterson D.G."/>
            <person name="Frelichowski J.E."/>
            <person name="Scheffler J.A."/>
            <person name="Scheffler B.E."/>
            <person name="Wendel J.F."/>
        </authorList>
    </citation>
    <scope>NUCLEOTIDE SEQUENCE [LARGE SCALE GENOMIC DNA]</scope>
    <source>
        <strain evidence="6">185</strain>
        <tissue evidence="6">Leaf</tissue>
    </source>
</reference>
<dbReference type="GO" id="GO:0008270">
    <property type="term" value="F:zinc ion binding"/>
    <property type="evidence" value="ECO:0007669"/>
    <property type="project" value="UniProtKB-KW"/>
</dbReference>
<keyword evidence="3" id="KW-0862">Zinc</keyword>
<keyword evidence="2 4" id="KW-0863">Zinc-finger</keyword>
<evidence type="ECO:0000256" key="4">
    <source>
        <dbReference type="PROSITE-ProRule" id="PRU00325"/>
    </source>
</evidence>
<protein>
    <recommendedName>
        <fullName evidence="5">SWIM-type domain-containing protein</fullName>
    </recommendedName>
</protein>
<evidence type="ECO:0000259" key="5">
    <source>
        <dbReference type="PROSITE" id="PS50966"/>
    </source>
</evidence>
<gene>
    <name evidence="6" type="ORF">Goari_004232</name>
</gene>
<dbReference type="InterPro" id="IPR006564">
    <property type="entry name" value="Znf_PMZ"/>
</dbReference>
<evidence type="ECO:0000256" key="2">
    <source>
        <dbReference type="ARBA" id="ARBA00022771"/>
    </source>
</evidence>
<sequence length="128" mass="14681">MIETIRTKIMLLIVKKKKQVEKIKGILCQKIRKKLDVNIKESLRCVPSHVGGDRCHVECGLDSQHVVDPIENCCSCKNWDPTGIHCMHAVAIIHLKDELRKTYVQTWYTKQTQLAIYSNFIGPIRGPN</sequence>
<dbReference type="EMBL" id="JABFAA010000010">
    <property type="protein sequence ID" value="MBA0693889.1"/>
    <property type="molecule type" value="Genomic_DNA"/>
</dbReference>
<keyword evidence="1" id="KW-0479">Metal-binding</keyword>
<dbReference type="InterPro" id="IPR007527">
    <property type="entry name" value="Znf_SWIM"/>
</dbReference>
<organism evidence="6 7">
    <name type="scientific">Gossypium aridum</name>
    <name type="common">American cotton</name>
    <name type="synonym">Erioxylum aridum</name>
    <dbReference type="NCBI Taxonomy" id="34290"/>
    <lineage>
        <taxon>Eukaryota</taxon>
        <taxon>Viridiplantae</taxon>
        <taxon>Streptophyta</taxon>
        <taxon>Embryophyta</taxon>
        <taxon>Tracheophyta</taxon>
        <taxon>Spermatophyta</taxon>
        <taxon>Magnoliopsida</taxon>
        <taxon>eudicotyledons</taxon>
        <taxon>Gunneridae</taxon>
        <taxon>Pentapetalae</taxon>
        <taxon>rosids</taxon>
        <taxon>malvids</taxon>
        <taxon>Malvales</taxon>
        <taxon>Malvaceae</taxon>
        <taxon>Malvoideae</taxon>
        <taxon>Gossypium</taxon>
    </lineage>
</organism>
<evidence type="ECO:0000256" key="3">
    <source>
        <dbReference type="ARBA" id="ARBA00022833"/>
    </source>
</evidence>
<feature type="domain" description="SWIM-type" evidence="5">
    <location>
        <begin position="55"/>
        <end position="97"/>
    </location>
</feature>
<dbReference type="AlphaFoldDB" id="A0A7J8Y4I6"/>
<evidence type="ECO:0000313" key="6">
    <source>
        <dbReference type="EMBL" id="MBA0693889.1"/>
    </source>
</evidence>
<proteinExistence type="predicted"/>
<dbReference type="Proteomes" id="UP000593577">
    <property type="component" value="Unassembled WGS sequence"/>
</dbReference>